<dbReference type="PROSITE" id="PS51186">
    <property type="entry name" value="GNAT"/>
    <property type="match status" value="1"/>
</dbReference>
<proteinExistence type="predicted"/>
<dbReference type="PANTHER" id="PTHR43451">
    <property type="entry name" value="ACETYLTRANSFERASE (GNAT) FAMILY PROTEIN"/>
    <property type="match status" value="1"/>
</dbReference>
<accession>A0ABR6WZY4</accession>
<comment type="caution">
    <text evidence="2">The sequence shown here is derived from an EMBL/GenBank/DDBJ whole genome shotgun (WGS) entry which is preliminary data.</text>
</comment>
<dbReference type="SUPFAM" id="SSF55729">
    <property type="entry name" value="Acyl-CoA N-acyltransferases (Nat)"/>
    <property type="match status" value="1"/>
</dbReference>
<dbReference type="Gene3D" id="3.40.630.30">
    <property type="match status" value="1"/>
</dbReference>
<dbReference type="Proteomes" id="UP000648257">
    <property type="component" value="Unassembled WGS sequence"/>
</dbReference>
<sequence length="159" mass="17683">MSHHIIRPAIADDAKVLSALAHLVAPYFTLHADGRDAELFFASITEAATLERLRSSQYRYWVALDGNDNVVATIAIRDNTHVYHLFVNPDQHRHGYASQLWSHAKEAAMAAGNPGEFTVNSSVFARAMYEKFGFHATAEQQQMHGLAFIPMAFKNGSPQ</sequence>
<evidence type="ECO:0000313" key="3">
    <source>
        <dbReference type="Proteomes" id="UP000648257"/>
    </source>
</evidence>
<dbReference type="PANTHER" id="PTHR43451:SF1">
    <property type="entry name" value="ACETYLTRANSFERASE"/>
    <property type="match status" value="1"/>
</dbReference>
<evidence type="ECO:0000313" key="2">
    <source>
        <dbReference type="EMBL" id="MBC3806222.1"/>
    </source>
</evidence>
<evidence type="ECO:0000259" key="1">
    <source>
        <dbReference type="PROSITE" id="PS51186"/>
    </source>
</evidence>
<dbReference type="InterPro" id="IPR016181">
    <property type="entry name" value="Acyl_CoA_acyltransferase"/>
</dbReference>
<organism evidence="2 3">
    <name type="scientific">Undibacterium seohonense</name>
    <dbReference type="NCBI Taxonomy" id="1344950"/>
    <lineage>
        <taxon>Bacteria</taxon>
        <taxon>Pseudomonadati</taxon>
        <taxon>Pseudomonadota</taxon>
        <taxon>Betaproteobacteria</taxon>
        <taxon>Burkholderiales</taxon>
        <taxon>Oxalobacteraceae</taxon>
        <taxon>Undibacterium</taxon>
    </lineage>
</organism>
<keyword evidence="3" id="KW-1185">Reference proteome</keyword>
<dbReference type="CDD" id="cd04301">
    <property type="entry name" value="NAT_SF"/>
    <property type="match status" value="1"/>
</dbReference>
<reference evidence="2 3" key="1">
    <citation type="submission" date="2020-08" db="EMBL/GenBank/DDBJ databases">
        <title>Novel species isolated from subtropical streams in China.</title>
        <authorList>
            <person name="Lu H."/>
        </authorList>
    </citation>
    <scope>NUCLEOTIDE SEQUENCE [LARGE SCALE GENOMIC DNA]</scope>
    <source>
        <strain evidence="2 3">KACC 16656</strain>
    </source>
</reference>
<dbReference type="RefSeq" id="WP_186921126.1">
    <property type="nucleotide sequence ID" value="NZ_JACOFW010000002.1"/>
</dbReference>
<dbReference type="InterPro" id="IPR000182">
    <property type="entry name" value="GNAT_dom"/>
</dbReference>
<dbReference type="EMBL" id="JACOFW010000002">
    <property type="protein sequence ID" value="MBC3806222.1"/>
    <property type="molecule type" value="Genomic_DNA"/>
</dbReference>
<name>A0ABR6WZY4_9BURK</name>
<dbReference type="Pfam" id="PF13673">
    <property type="entry name" value="Acetyltransf_10"/>
    <property type="match status" value="1"/>
</dbReference>
<dbReference type="InterPro" id="IPR052564">
    <property type="entry name" value="N-acetyltrans/Recomb-assoc"/>
</dbReference>
<feature type="domain" description="N-acetyltransferase" evidence="1">
    <location>
        <begin position="4"/>
        <end position="156"/>
    </location>
</feature>
<gene>
    <name evidence="2" type="ORF">H8K52_02535</name>
</gene>
<protein>
    <submittedName>
        <fullName evidence="2">GNAT family N-acetyltransferase</fullName>
    </submittedName>
</protein>